<dbReference type="OrthoDB" id="109543at2759"/>
<keyword evidence="3" id="KW-0548">Nucleotidyltransferase</keyword>
<evidence type="ECO:0000256" key="2">
    <source>
        <dbReference type="ARBA" id="ARBA00022679"/>
    </source>
</evidence>
<dbReference type="EMBL" id="DF977461">
    <property type="protein sequence ID" value="GAW25953.1"/>
    <property type="molecule type" value="Genomic_DNA"/>
</dbReference>
<sequence length="759" mass="85871">MPPKTTRDRLQADILAAGDENLPYIQGIGKGDIQDEFVFSFIHTKVPEGKIEIHVMPQDASSYPRDNSFLVYTDADVPHQIGRILNDATASTTGMCVADLLKTLTRRLLVVLDSTGEVEEGDENNYDLTITNENEDIYSSEASDNIDTYNGFESDDDSDFDLLHKSPNTMPTKISDTSLRRIRQDFRAVRNAGFRVSKLCGIDHVSDYNIITVSLKISKLGLSNDTQMAWDLQGSSHLILLIRYPGDYVTFEDALRTPTEEIHLEFRLRKCSRYRPVIAEAIAAFSPTGTGTYREGPTLNLNNAENSSEGDQLLTFGIGSSLELLLRKDFLTMMKLRKTKNVSWEDAKITQSQIIMGRYDTTPISLSNPKPNPARAANIDQPPILVDDHLLNEHSVSLPLIAMQFALHYLMRCANYCMICHEKMVVNFEALKPYVCSKPLCLFQYMNLGLGPSIDHEIINQQYVVDLLISFFYASLHQSGSHGPRLREFPRGLDLRVPHVRSQHNAANLKDHTVANFGTLVDPIEIEIEWSHSEVRIIDKSLADRTGLGVGEWVVIHTQHNEEAAGRGVDIFHHALIESRLYSTLKIHIVSRHPVPMELAAYEKIQCWNWANTGLTIGRLMPCDQSLDDINNKIEEAFSLKLLIHMLPSVEEMRSYLMDNRCQQLATWKRIPPVAMRLLRWIIASNRSFIIQLNESHTDKQQTLDEMGGRGLGQSQELISGVKGWMQFRFAQGSPEKEALFRDALLEVSNPHRTILAWQ</sequence>
<name>A0A1S8A7C5_ROSNE</name>
<dbReference type="GO" id="GO:0016779">
    <property type="term" value="F:nucleotidyltransferase activity"/>
    <property type="evidence" value="ECO:0007669"/>
    <property type="project" value="UniProtKB-KW"/>
</dbReference>
<proteinExistence type="predicted"/>
<evidence type="ECO:0000256" key="1">
    <source>
        <dbReference type="ARBA" id="ARBA00022676"/>
    </source>
</evidence>
<dbReference type="STRING" id="77044.A0A1S8A7C5"/>
<dbReference type="GO" id="GO:0016757">
    <property type="term" value="F:glycosyltransferase activity"/>
    <property type="evidence" value="ECO:0007669"/>
    <property type="project" value="UniProtKB-KW"/>
</dbReference>
<organism evidence="5">
    <name type="scientific">Rosellinia necatrix</name>
    <name type="common">White root-rot fungus</name>
    <dbReference type="NCBI Taxonomy" id="77044"/>
    <lineage>
        <taxon>Eukaryota</taxon>
        <taxon>Fungi</taxon>
        <taxon>Dikarya</taxon>
        <taxon>Ascomycota</taxon>
        <taxon>Pezizomycotina</taxon>
        <taxon>Sordariomycetes</taxon>
        <taxon>Xylariomycetidae</taxon>
        <taxon>Xylariales</taxon>
        <taxon>Xylariaceae</taxon>
        <taxon>Rosellinia</taxon>
    </lineage>
</organism>
<evidence type="ECO:0000256" key="4">
    <source>
        <dbReference type="ARBA" id="ARBA00023027"/>
    </source>
</evidence>
<dbReference type="OMA" id="LVCHCKT"/>
<evidence type="ECO:0000256" key="3">
    <source>
        <dbReference type="ARBA" id="ARBA00022695"/>
    </source>
</evidence>
<keyword evidence="2" id="KW-0808">Transferase</keyword>
<protein>
    <submittedName>
        <fullName evidence="5">Putative ubiquitin conjugating protein</fullName>
    </submittedName>
</protein>
<keyword evidence="1" id="KW-0328">Glycosyltransferase</keyword>
<reference evidence="5" key="1">
    <citation type="submission" date="2016-03" db="EMBL/GenBank/DDBJ databases">
        <title>Draft genome sequence of Rosellinia necatrix.</title>
        <authorList>
            <person name="Kanematsu S."/>
        </authorList>
    </citation>
    <scope>NUCLEOTIDE SEQUENCE [LARGE SCALE GENOMIC DNA]</scope>
    <source>
        <strain evidence="5">W97</strain>
    </source>
</reference>
<gene>
    <name evidence="5" type="ORF">SAMD00023353_1601770</name>
</gene>
<dbReference type="AlphaFoldDB" id="A0A1S8A7C5"/>
<keyword evidence="6" id="KW-1185">Reference proteome</keyword>
<evidence type="ECO:0000313" key="6">
    <source>
        <dbReference type="Proteomes" id="UP000054516"/>
    </source>
</evidence>
<keyword evidence="4" id="KW-0520">NAD</keyword>
<dbReference type="PANTHER" id="PTHR21328">
    <property type="entry name" value="POLY ADP-RIBOSE POLYMERASE FAMILY, MEMBER PARP"/>
    <property type="match status" value="1"/>
</dbReference>
<dbReference type="InterPro" id="IPR051838">
    <property type="entry name" value="ARTD_PARP"/>
</dbReference>
<dbReference type="Proteomes" id="UP000054516">
    <property type="component" value="Unassembled WGS sequence"/>
</dbReference>
<evidence type="ECO:0000313" key="5">
    <source>
        <dbReference type="EMBL" id="GAW25953.1"/>
    </source>
</evidence>
<accession>A0A1S8A7C5</accession>